<gene>
    <name evidence="2" type="ORF">TVAG_591060</name>
</gene>
<dbReference type="InterPro" id="IPR018004">
    <property type="entry name" value="KilA/APSES_HTH"/>
</dbReference>
<dbReference type="Proteomes" id="UP000001542">
    <property type="component" value="Unassembled WGS sequence"/>
</dbReference>
<evidence type="ECO:0000313" key="2">
    <source>
        <dbReference type="EMBL" id="EAX71261.1"/>
    </source>
</evidence>
<dbReference type="InterPro" id="IPR017880">
    <property type="entry name" value="KilA_N"/>
</dbReference>
<accession>A2HH56</accession>
<dbReference type="EMBL" id="DS134491">
    <property type="protein sequence ID" value="EAX71261.1"/>
    <property type="molecule type" value="Genomic_DNA"/>
</dbReference>
<dbReference type="VEuPathDB" id="TrichDB:TVAGG3_0900210"/>
<feature type="non-terminal residue" evidence="2">
    <location>
        <position position="1"/>
    </location>
</feature>
<organism evidence="2 3">
    <name type="scientific">Trichomonas vaginalis (strain ATCC PRA-98 / G3)</name>
    <dbReference type="NCBI Taxonomy" id="412133"/>
    <lineage>
        <taxon>Eukaryota</taxon>
        <taxon>Metamonada</taxon>
        <taxon>Parabasalia</taxon>
        <taxon>Trichomonadida</taxon>
        <taxon>Trichomonadidae</taxon>
        <taxon>Trichomonas</taxon>
    </lineage>
</organism>
<evidence type="ECO:0000313" key="3">
    <source>
        <dbReference type="Proteomes" id="UP000001542"/>
    </source>
</evidence>
<feature type="domain" description="KilA-N" evidence="1">
    <location>
        <begin position="14"/>
        <end position="124"/>
    </location>
</feature>
<sequence length="125" mass="14851">NTTTAIVHEAISEEYEWVQYNKQLRLIRSVKDDMYQMQSILNALRSTKQAYHWFENQQPKELLEEFPHMFATLGKPRVEIPYENRKNLAPGLRGWYVHRLLVNAVAMWASPLHLKIIFAEFSTKF</sequence>
<evidence type="ECO:0000259" key="1">
    <source>
        <dbReference type="PROSITE" id="PS51301"/>
    </source>
</evidence>
<dbReference type="VEuPathDB" id="TrichDB:TVAG_591060"/>
<reference evidence="2" key="1">
    <citation type="submission" date="2006-10" db="EMBL/GenBank/DDBJ databases">
        <authorList>
            <person name="Amadeo P."/>
            <person name="Zhao Q."/>
            <person name="Wortman J."/>
            <person name="Fraser-Liggett C."/>
            <person name="Carlton J."/>
        </authorList>
    </citation>
    <scope>NUCLEOTIDE SEQUENCE</scope>
    <source>
        <strain evidence="2">G3</strain>
    </source>
</reference>
<protein>
    <recommendedName>
        <fullName evidence="1">KilA-N domain-containing protein</fullName>
    </recommendedName>
</protein>
<name>A2HH56_TRIV3</name>
<dbReference type="AlphaFoldDB" id="A2HH56"/>
<proteinExistence type="predicted"/>
<dbReference type="Pfam" id="PF04383">
    <property type="entry name" value="KilA-N"/>
    <property type="match status" value="1"/>
</dbReference>
<dbReference type="SMART" id="SM01252">
    <property type="entry name" value="KilA-N"/>
    <property type="match status" value="1"/>
</dbReference>
<keyword evidence="3" id="KW-1185">Reference proteome</keyword>
<dbReference type="PROSITE" id="PS51301">
    <property type="entry name" value="KILA_N"/>
    <property type="match status" value="1"/>
</dbReference>
<reference evidence="2" key="2">
    <citation type="journal article" date="2007" name="Science">
        <title>Draft genome sequence of the sexually transmitted pathogen Trichomonas vaginalis.</title>
        <authorList>
            <person name="Carlton J.M."/>
            <person name="Hirt R.P."/>
            <person name="Silva J.C."/>
            <person name="Delcher A.L."/>
            <person name="Schatz M."/>
            <person name="Zhao Q."/>
            <person name="Wortman J.R."/>
            <person name="Bidwell S.L."/>
            <person name="Alsmark U.C.M."/>
            <person name="Besteiro S."/>
            <person name="Sicheritz-Ponten T."/>
            <person name="Noel C.J."/>
            <person name="Dacks J.B."/>
            <person name="Foster P.G."/>
            <person name="Simillion C."/>
            <person name="Van de Peer Y."/>
            <person name="Miranda-Saavedra D."/>
            <person name="Barton G.J."/>
            <person name="Westrop G.D."/>
            <person name="Mueller S."/>
            <person name="Dessi D."/>
            <person name="Fiori P.L."/>
            <person name="Ren Q."/>
            <person name="Paulsen I."/>
            <person name="Zhang H."/>
            <person name="Bastida-Corcuera F.D."/>
            <person name="Simoes-Barbosa A."/>
            <person name="Brown M.T."/>
            <person name="Hayes R.D."/>
            <person name="Mukherjee M."/>
            <person name="Okumura C.Y."/>
            <person name="Schneider R."/>
            <person name="Smith A.J."/>
            <person name="Vanacova S."/>
            <person name="Villalvazo M."/>
            <person name="Haas B.J."/>
            <person name="Pertea M."/>
            <person name="Feldblyum T.V."/>
            <person name="Utterback T.R."/>
            <person name="Shu C.L."/>
            <person name="Osoegawa K."/>
            <person name="de Jong P.J."/>
            <person name="Hrdy I."/>
            <person name="Horvathova L."/>
            <person name="Zubacova Z."/>
            <person name="Dolezal P."/>
            <person name="Malik S.B."/>
            <person name="Logsdon J.M. Jr."/>
            <person name="Henze K."/>
            <person name="Gupta A."/>
            <person name="Wang C.C."/>
            <person name="Dunne R.L."/>
            <person name="Upcroft J.A."/>
            <person name="Upcroft P."/>
            <person name="White O."/>
            <person name="Salzberg S.L."/>
            <person name="Tang P."/>
            <person name="Chiu C.-H."/>
            <person name="Lee Y.-S."/>
            <person name="Embley T.M."/>
            <person name="Coombs G.H."/>
            <person name="Mottram J.C."/>
            <person name="Tachezy J."/>
            <person name="Fraser-Liggett C.M."/>
            <person name="Johnson P.J."/>
        </authorList>
    </citation>
    <scope>NUCLEOTIDE SEQUENCE [LARGE SCALE GENOMIC DNA]</scope>
    <source>
        <strain evidence="2">G3</strain>
    </source>
</reference>
<dbReference type="InParanoid" id="A2HH56"/>